<gene>
    <name evidence="2" type="ORF">AXK60_19610</name>
</gene>
<dbReference type="OrthoDB" id="7995400at2"/>
<keyword evidence="1" id="KW-0472">Membrane</keyword>
<proteinExistence type="predicted"/>
<feature type="transmembrane region" description="Helical" evidence="1">
    <location>
        <begin position="99"/>
        <end position="117"/>
    </location>
</feature>
<evidence type="ECO:0000256" key="1">
    <source>
        <dbReference type="SAM" id="Phobius"/>
    </source>
</evidence>
<dbReference type="AlphaFoldDB" id="A0A138A0K1"/>
<organism evidence="2 3">
    <name type="scientific">Tsukamurella pseudospumae</name>
    <dbReference type="NCBI Taxonomy" id="239498"/>
    <lineage>
        <taxon>Bacteria</taxon>
        <taxon>Bacillati</taxon>
        <taxon>Actinomycetota</taxon>
        <taxon>Actinomycetes</taxon>
        <taxon>Mycobacteriales</taxon>
        <taxon>Tsukamurellaceae</taxon>
        <taxon>Tsukamurella</taxon>
    </lineage>
</organism>
<keyword evidence="1" id="KW-0812">Transmembrane</keyword>
<dbReference type="Proteomes" id="UP000070258">
    <property type="component" value="Unassembled WGS sequence"/>
</dbReference>
<dbReference type="STRING" id="239498.AXK60_19610"/>
<name>A0A138A0K1_9ACTN</name>
<evidence type="ECO:0000313" key="3">
    <source>
        <dbReference type="Proteomes" id="UP000070258"/>
    </source>
</evidence>
<feature type="transmembrane region" description="Helical" evidence="1">
    <location>
        <begin position="70"/>
        <end position="87"/>
    </location>
</feature>
<dbReference type="Pfam" id="PF03596">
    <property type="entry name" value="Cad"/>
    <property type="match status" value="1"/>
</dbReference>
<evidence type="ECO:0000313" key="2">
    <source>
        <dbReference type="EMBL" id="KXP03961.1"/>
    </source>
</evidence>
<protein>
    <submittedName>
        <fullName evidence="2">Cadmium transporter</fullName>
    </submittedName>
</protein>
<feature type="transmembrane region" description="Helical" evidence="1">
    <location>
        <begin position="172"/>
        <end position="197"/>
    </location>
</feature>
<feature type="transmembrane region" description="Helical" evidence="1">
    <location>
        <begin position="41"/>
        <end position="64"/>
    </location>
</feature>
<feature type="transmembrane region" description="Helical" evidence="1">
    <location>
        <begin position="6"/>
        <end position="29"/>
    </location>
</feature>
<dbReference type="InterPro" id="IPR004676">
    <property type="entry name" value="Cd-R_transporter"/>
</dbReference>
<feature type="transmembrane region" description="Helical" evidence="1">
    <location>
        <begin position="132"/>
        <end position="152"/>
    </location>
</feature>
<dbReference type="EMBL" id="LSRF01000058">
    <property type="protein sequence ID" value="KXP03961.1"/>
    <property type="molecule type" value="Genomic_DNA"/>
</dbReference>
<accession>A0A138A0K1</accession>
<keyword evidence="1" id="KW-1133">Transmembrane helix</keyword>
<comment type="caution">
    <text evidence="2">The sequence shown here is derived from an EMBL/GenBank/DDBJ whole genome shotgun (WGS) entry which is preliminary data.</text>
</comment>
<reference evidence="3" key="1">
    <citation type="submission" date="2016-02" db="EMBL/GenBank/DDBJ databases">
        <authorList>
            <person name="Wen L."/>
            <person name="He K."/>
            <person name="Yang H."/>
        </authorList>
    </citation>
    <scope>NUCLEOTIDE SEQUENCE [LARGE SCALE GENOMIC DNA]</scope>
    <source>
        <strain evidence="3">JCM 15929</strain>
    </source>
</reference>
<sequence>MITTIAAAVAMFAGTNIDDIVVLTVLFVASASQGRPRGWQIVTGQYLGLITLVAISVVAALGLVIVPEDWVGLLGLLPLSLGVWGLIRGLRSGDEDEPPVVATGMVGVAAITIANGADNIAVYTPVFRTLGAPQTAVTIAVFLICVGIWCYAGRLLGTRRKVVDTLERVEHWLVPVVFIVLGAIILLESGVLGRLIVASS</sequence>